<name>A0ABV7AIK4_9RHOB</name>
<dbReference type="Pfam" id="PF06707">
    <property type="entry name" value="DUF1194"/>
    <property type="match status" value="1"/>
</dbReference>
<proteinExistence type="predicted"/>
<dbReference type="Proteomes" id="UP001595443">
    <property type="component" value="Unassembled WGS sequence"/>
</dbReference>
<dbReference type="InterPro" id="IPR010607">
    <property type="entry name" value="DUF1194"/>
</dbReference>
<organism evidence="1 2">
    <name type="scientific">Acidimangrovimonas pyrenivorans</name>
    <dbReference type="NCBI Taxonomy" id="2030798"/>
    <lineage>
        <taxon>Bacteria</taxon>
        <taxon>Pseudomonadati</taxon>
        <taxon>Pseudomonadota</taxon>
        <taxon>Alphaproteobacteria</taxon>
        <taxon>Rhodobacterales</taxon>
        <taxon>Paracoccaceae</taxon>
        <taxon>Acidimangrovimonas</taxon>
    </lineage>
</organism>
<comment type="caution">
    <text evidence="1">The sequence shown here is derived from an EMBL/GenBank/DDBJ whole genome shotgun (WGS) entry which is preliminary data.</text>
</comment>
<protein>
    <submittedName>
        <fullName evidence="1">DUF1194 domain-containing protein</fullName>
    </submittedName>
</protein>
<gene>
    <name evidence="1" type="ORF">ACFOES_13150</name>
</gene>
<dbReference type="InterPro" id="IPR036465">
    <property type="entry name" value="vWFA_dom_sf"/>
</dbReference>
<dbReference type="Gene3D" id="3.40.50.410">
    <property type="entry name" value="von Willebrand factor, type A domain"/>
    <property type="match status" value="1"/>
</dbReference>
<dbReference type="EMBL" id="JBHRSK010000010">
    <property type="protein sequence ID" value="MFC2969047.1"/>
    <property type="molecule type" value="Genomic_DNA"/>
</dbReference>
<accession>A0ABV7AIK4</accession>
<dbReference type="SUPFAM" id="SSF53300">
    <property type="entry name" value="vWA-like"/>
    <property type="match status" value="1"/>
</dbReference>
<keyword evidence="2" id="KW-1185">Reference proteome</keyword>
<sequence length="225" mass="23495">MGFRLSAFFGPVCGALLGALSSPLPARGCETALLLAIDVSGSIDEGEYRLQTDGLADALADPLVVEALVGGQDALAVVQWSGVGQQALVLPWTRMTDGGTVARFAAAARALPRAFAASDTAIGDAIAFSAAQFAQVPDCRRHVIDVSGDGIENAGSSTLFAHRAAAAQGVIVNGLAIESLGVTITTFYKRYVITPKGFVITARDHNDYPRAIRLKLQRELTKPLG</sequence>
<reference evidence="2" key="1">
    <citation type="journal article" date="2019" name="Int. J. Syst. Evol. Microbiol.">
        <title>The Global Catalogue of Microorganisms (GCM) 10K type strain sequencing project: providing services to taxonomists for standard genome sequencing and annotation.</title>
        <authorList>
            <consortium name="The Broad Institute Genomics Platform"/>
            <consortium name="The Broad Institute Genome Sequencing Center for Infectious Disease"/>
            <person name="Wu L."/>
            <person name="Ma J."/>
        </authorList>
    </citation>
    <scope>NUCLEOTIDE SEQUENCE [LARGE SCALE GENOMIC DNA]</scope>
    <source>
        <strain evidence="2">KCTC 62192</strain>
    </source>
</reference>
<evidence type="ECO:0000313" key="1">
    <source>
        <dbReference type="EMBL" id="MFC2969047.1"/>
    </source>
</evidence>
<evidence type="ECO:0000313" key="2">
    <source>
        <dbReference type="Proteomes" id="UP001595443"/>
    </source>
</evidence>
<dbReference type="RefSeq" id="WP_377833754.1">
    <property type="nucleotide sequence ID" value="NZ_JBHRSK010000010.1"/>
</dbReference>